<protein>
    <recommendedName>
        <fullName evidence="3">28S ribosomal protein S34, mitochondrial</fullName>
    </recommendedName>
</protein>
<keyword evidence="2" id="KW-1185">Reference proteome</keyword>
<name>A0A0L7RCY1_9HYME</name>
<reference evidence="1 2" key="1">
    <citation type="submission" date="2015-07" db="EMBL/GenBank/DDBJ databases">
        <title>The genome of Habropoda laboriosa.</title>
        <authorList>
            <person name="Pan H."/>
            <person name="Kapheim K."/>
        </authorList>
    </citation>
    <scope>NUCLEOTIDE SEQUENCE [LARGE SCALE GENOMIC DNA]</scope>
    <source>
        <strain evidence="1">0110345459</strain>
    </source>
</reference>
<sequence>MTIKYIGKTHNLIGKPLWEILGNLKHHGVGRMVIRSNEKVYSETCYMRILKVVALPDTSKHFHDPRNVMVLVDKVFRGKRHPEPFQIDYTSYKPDYILIPKDQEENYTKRTEIPPQKIMPRTTDLPVLLKEILIRQAKQEKRKNPDLRLELIYNMTGFKNYRVAEEGETPTAEISLELDRSANPSLYANIKEENTS</sequence>
<dbReference type="AlphaFoldDB" id="A0A0L7RCY1"/>
<organism evidence="1 2">
    <name type="scientific">Habropoda laboriosa</name>
    <dbReference type="NCBI Taxonomy" id="597456"/>
    <lineage>
        <taxon>Eukaryota</taxon>
        <taxon>Metazoa</taxon>
        <taxon>Ecdysozoa</taxon>
        <taxon>Arthropoda</taxon>
        <taxon>Hexapoda</taxon>
        <taxon>Insecta</taxon>
        <taxon>Pterygota</taxon>
        <taxon>Neoptera</taxon>
        <taxon>Endopterygota</taxon>
        <taxon>Hymenoptera</taxon>
        <taxon>Apocrita</taxon>
        <taxon>Aculeata</taxon>
        <taxon>Apoidea</taxon>
        <taxon>Anthophila</taxon>
        <taxon>Apidae</taxon>
        <taxon>Habropoda</taxon>
    </lineage>
</organism>
<dbReference type="PANTHER" id="PTHR28589">
    <property type="entry name" value="28S RIBOSOMAL PROTEIN S34, MITOCHONDRIAL"/>
    <property type="match status" value="1"/>
</dbReference>
<dbReference type="Proteomes" id="UP000053825">
    <property type="component" value="Unassembled WGS sequence"/>
</dbReference>
<dbReference type="InterPro" id="IPR032053">
    <property type="entry name" value="Ribosomal_mS34"/>
</dbReference>
<dbReference type="Pfam" id="PF16053">
    <property type="entry name" value="MRP-S34"/>
    <property type="match status" value="1"/>
</dbReference>
<dbReference type="STRING" id="597456.A0A0L7RCY1"/>
<accession>A0A0L7RCY1</accession>
<evidence type="ECO:0000313" key="2">
    <source>
        <dbReference type="Proteomes" id="UP000053825"/>
    </source>
</evidence>
<dbReference type="EMBL" id="KQ414615">
    <property type="protein sequence ID" value="KOC68713.1"/>
    <property type="molecule type" value="Genomic_DNA"/>
</dbReference>
<evidence type="ECO:0000313" key="1">
    <source>
        <dbReference type="EMBL" id="KOC68713.1"/>
    </source>
</evidence>
<dbReference type="OrthoDB" id="16434at2759"/>
<dbReference type="PANTHER" id="PTHR28589:SF1">
    <property type="entry name" value="SMALL RIBOSOMAL SUBUNIT PROTEIN MS34"/>
    <property type="match status" value="1"/>
</dbReference>
<evidence type="ECO:0008006" key="3">
    <source>
        <dbReference type="Google" id="ProtNLM"/>
    </source>
</evidence>
<dbReference type="GO" id="GO:0005739">
    <property type="term" value="C:mitochondrion"/>
    <property type="evidence" value="ECO:0007669"/>
    <property type="project" value="InterPro"/>
</dbReference>
<proteinExistence type="predicted"/>
<gene>
    <name evidence="1" type="ORF">WH47_06505</name>
</gene>
<dbReference type="GO" id="GO:0003735">
    <property type="term" value="F:structural constituent of ribosome"/>
    <property type="evidence" value="ECO:0007669"/>
    <property type="project" value="InterPro"/>
</dbReference>